<dbReference type="GO" id="GO:0008270">
    <property type="term" value="F:zinc ion binding"/>
    <property type="evidence" value="ECO:0007669"/>
    <property type="project" value="InterPro"/>
</dbReference>
<dbReference type="PROSITE" id="PS51747">
    <property type="entry name" value="CYT_DCMP_DEAMINASES_2"/>
    <property type="match status" value="1"/>
</dbReference>
<dbReference type="Gene3D" id="3.40.140.10">
    <property type="entry name" value="Cytidine Deaminase, domain 2"/>
    <property type="match status" value="1"/>
</dbReference>
<dbReference type="GO" id="GO:0055086">
    <property type="term" value="P:nucleobase-containing small molecule metabolic process"/>
    <property type="evidence" value="ECO:0007669"/>
    <property type="project" value="UniProtKB-ARBA"/>
</dbReference>
<dbReference type="PROSITE" id="PS00903">
    <property type="entry name" value="CYT_DCMP_DEAMINASES_1"/>
    <property type="match status" value="1"/>
</dbReference>
<proteinExistence type="inferred from homology"/>
<dbReference type="GO" id="GO:0072527">
    <property type="term" value="P:pyrimidine-containing compound metabolic process"/>
    <property type="evidence" value="ECO:0007669"/>
    <property type="project" value="UniProtKB-ARBA"/>
</dbReference>
<evidence type="ECO:0000256" key="1">
    <source>
        <dbReference type="ARBA" id="ARBA00006576"/>
    </source>
</evidence>
<sequence>MEDTLSDTDRRRLVAAAFGARENAYSSPGHPPFRVGAALLTVDLEIVSGASVDCVSSGCVCAERTAIVKAVSEGIRTFRAIAIVSDVAVPISPCGLCRQVLYEFCPSHMPCLLVPGDYDTRRDQGDASGGVEVRSLSDLIPYPFDH</sequence>
<dbReference type="AlphaFoldDB" id="A0A1X6MIU7"/>
<keyword evidence="7" id="KW-1185">Reference proteome</keyword>
<gene>
    <name evidence="6" type="ORF">POSPLADRAFT_1160756</name>
</gene>
<feature type="domain" description="CMP/dCMP-type deaminase" evidence="5">
    <location>
        <begin position="8"/>
        <end position="131"/>
    </location>
</feature>
<keyword evidence="3" id="KW-0378">Hydrolase</keyword>
<accession>A0A1X6MIU7</accession>
<dbReference type="OrthoDB" id="414540at2759"/>
<dbReference type="STRING" id="670580.A0A1X6MIU7"/>
<dbReference type="GO" id="GO:0004126">
    <property type="term" value="F:cytidine deaminase activity"/>
    <property type="evidence" value="ECO:0007669"/>
    <property type="project" value="TreeGrafter"/>
</dbReference>
<evidence type="ECO:0000256" key="3">
    <source>
        <dbReference type="ARBA" id="ARBA00022801"/>
    </source>
</evidence>
<name>A0A1X6MIU7_9APHY</name>
<dbReference type="InterPro" id="IPR050202">
    <property type="entry name" value="Cyt/Deoxycyt_deaminase"/>
</dbReference>
<organism evidence="6 7">
    <name type="scientific">Postia placenta MAD-698-R-SB12</name>
    <dbReference type="NCBI Taxonomy" id="670580"/>
    <lineage>
        <taxon>Eukaryota</taxon>
        <taxon>Fungi</taxon>
        <taxon>Dikarya</taxon>
        <taxon>Basidiomycota</taxon>
        <taxon>Agaricomycotina</taxon>
        <taxon>Agaricomycetes</taxon>
        <taxon>Polyporales</taxon>
        <taxon>Adustoporiaceae</taxon>
        <taxon>Rhodonia</taxon>
    </lineage>
</organism>
<dbReference type="InterPro" id="IPR016193">
    <property type="entry name" value="Cytidine_deaminase-like"/>
</dbReference>
<dbReference type="InterPro" id="IPR002125">
    <property type="entry name" value="CMP_dCMP_dom"/>
</dbReference>
<evidence type="ECO:0000256" key="4">
    <source>
        <dbReference type="ARBA" id="ARBA00022833"/>
    </source>
</evidence>
<protein>
    <recommendedName>
        <fullName evidence="5">CMP/dCMP-type deaminase domain-containing protein</fullName>
    </recommendedName>
</protein>
<dbReference type="Proteomes" id="UP000194127">
    <property type="component" value="Unassembled WGS sequence"/>
</dbReference>
<evidence type="ECO:0000313" key="6">
    <source>
        <dbReference type="EMBL" id="OSX56166.1"/>
    </source>
</evidence>
<dbReference type="PANTHER" id="PTHR11644:SF2">
    <property type="entry name" value="CYTIDINE DEAMINASE"/>
    <property type="match status" value="1"/>
</dbReference>
<dbReference type="GeneID" id="36332542"/>
<dbReference type="NCBIfam" id="NF004064">
    <property type="entry name" value="PRK05578.1"/>
    <property type="match status" value="1"/>
</dbReference>
<dbReference type="CDD" id="cd01283">
    <property type="entry name" value="cytidine_deaminase"/>
    <property type="match status" value="1"/>
</dbReference>
<dbReference type="GO" id="GO:0042802">
    <property type="term" value="F:identical protein binding"/>
    <property type="evidence" value="ECO:0007669"/>
    <property type="project" value="UniProtKB-ARBA"/>
</dbReference>
<dbReference type="GO" id="GO:0005829">
    <property type="term" value="C:cytosol"/>
    <property type="evidence" value="ECO:0007669"/>
    <property type="project" value="TreeGrafter"/>
</dbReference>
<dbReference type="SUPFAM" id="SSF53927">
    <property type="entry name" value="Cytidine deaminase-like"/>
    <property type="match status" value="1"/>
</dbReference>
<comment type="similarity">
    <text evidence="1">Belongs to the cytidine and deoxycytidylate deaminase family.</text>
</comment>
<dbReference type="Pfam" id="PF00383">
    <property type="entry name" value="dCMP_cyt_deam_1"/>
    <property type="match status" value="1"/>
</dbReference>
<dbReference type="RefSeq" id="XP_024332960.1">
    <property type="nucleotide sequence ID" value="XM_024487593.1"/>
</dbReference>
<dbReference type="InterPro" id="IPR016192">
    <property type="entry name" value="APOBEC/CMP_deaminase_Zn-bd"/>
</dbReference>
<evidence type="ECO:0000259" key="5">
    <source>
        <dbReference type="PROSITE" id="PS51747"/>
    </source>
</evidence>
<evidence type="ECO:0000256" key="2">
    <source>
        <dbReference type="ARBA" id="ARBA00022723"/>
    </source>
</evidence>
<keyword evidence="4" id="KW-0862">Zinc</keyword>
<keyword evidence="2" id="KW-0479">Metal-binding</keyword>
<dbReference type="EMBL" id="KZ110616">
    <property type="protein sequence ID" value="OSX56166.1"/>
    <property type="molecule type" value="Genomic_DNA"/>
</dbReference>
<dbReference type="PANTHER" id="PTHR11644">
    <property type="entry name" value="CYTIDINE DEAMINASE"/>
    <property type="match status" value="1"/>
</dbReference>
<reference evidence="6 7" key="1">
    <citation type="submission" date="2017-04" db="EMBL/GenBank/DDBJ databases">
        <title>Genome Sequence of the Model Brown-Rot Fungus Postia placenta SB12.</title>
        <authorList>
            <consortium name="DOE Joint Genome Institute"/>
            <person name="Gaskell J."/>
            <person name="Kersten P."/>
            <person name="Larrondo L.F."/>
            <person name="Canessa P."/>
            <person name="Martinez D."/>
            <person name="Hibbett D."/>
            <person name="Schmoll M."/>
            <person name="Kubicek C.P."/>
            <person name="Martinez A.T."/>
            <person name="Yadav J."/>
            <person name="Master E."/>
            <person name="Magnuson J.K."/>
            <person name="James T."/>
            <person name="Yaver D."/>
            <person name="Berka R."/>
            <person name="Labutti K."/>
            <person name="Lipzen A."/>
            <person name="Aerts A."/>
            <person name="Barry K."/>
            <person name="Henrissat B."/>
            <person name="Blanchette R."/>
            <person name="Grigoriev I."/>
            <person name="Cullen D."/>
        </authorList>
    </citation>
    <scope>NUCLEOTIDE SEQUENCE [LARGE SCALE GENOMIC DNA]</scope>
    <source>
        <strain evidence="6 7">MAD-698-R-SB12</strain>
    </source>
</reference>
<evidence type="ECO:0000313" key="7">
    <source>
        <dbReference type="Proteomes" id="UP000194127"/>
    </source>
</evidence>